<dbReference type="RefSeq" id="WP_210283543.1">
    <property type="nucleotide sequence ID" value="NZ_JACHXN010000010.1"/>
</dbReference>
<dbReference type="Proteomes" id="UP000554520">
    <property type="component" value="Unassembled WGS sequence"/>
</dbReference>
<name>A0A839U891_9HYPH</name>
<dbReference type="SUPFAM" id="SSF51182">
    <property type="entry name" value="RmlC-like cupins"/>
    <property type="match status" value="1"/>
</dbReference>
<proteinExistence type="predicted"/>
<organism evidence="1 2">
    <name type="scientific">Phyllobacterium trifolii</name>
    <dbReference type="NCBI Taxonomy" id="300193"/>
    <lineage>
        <taxon>Bacteria</taxon>
        <taxon>Pseudomonadati</taxon>
        <taxon>Pseudomonadota</taxon>
        <taxon>Alphaproteobacteria</taxon>
        <taxon>Hyphomicrobiales</taxon>
        <taxon>Phyllobacteriaceae</taxon>
        <taxon>Phyllobacterium</taxon>
    </lineage>
</organism>
<dbReference type="InterPro" id="IPR014710">
    <property type="entry name" value="RmlC-like_jellyroll"/>
</dbReference>
<dbReference type="EMBL" id="JACHXN010000010">
    <property type="protein sequence ID" value="MBB3146998.1"/>
    <property type="molecule type" value="Genomic_DNA"/>
</dbReference>
<accession>A0A839U891</accession>
<evidence type="ECO:0000313" key="2">
    <source>
        <dbReference type="Proteomes" id="UP000554520"/>
    </source>
</evidence>
<dbReference type="AlphaFoldDB" id="A0A839U891"/>
<dbReference type="InterPro" id="IPR011051">
    <property type="entry name" value="RmlC_Cupin_sf"/>
</dbReference>
<dbReference type="Gene3D" id="2.60.120.10">
    <property type="entry name" value="Jelly Rolls"/>
    <property type="match status" value="2"/>
</dbReference>
<sequence>MATSAEKATTFASEPVAVQDPNNSKFLVDPYKDWSTGEGIPIHFDFGHDLLELETGPWDRYDARGCFAHTVGMGDFMANYVIEVLPGRKTSPVKHLYEAFFFVLSGYGSTTVWLPNGEVRTFEWGPKALFAIPLNCTYQIHNGSGREPVRLSCTNDAPLSINLYHNLDFIFKNDFAFPERTGQSKHFEGEGVLYSYGSESARKIQNVWETNFVHDLTSFKLYEFEGRGKGSLNVNFVLADGTMHAHVSQMPVGRYKKAHRHAAGTHVHAVDGTGYSLLWYEGESEFKEFPWKHGFMYTPPFWMYHQHFNTGPEPARYVACSLGSRRYPFISLRRKSAEGKGATSVKDGGRQIEYEDQDPRVHRKFLEALKETGVPSAMGDTFDEAAVLALPKESLTGVIQTPVLVGPAI</sequence>
<evidence type="ECO:0000313" key="1">
    <source>
        <dbReference type="EMBL" id="MBB3146998.1"/>
    </source>
</evidence>
<protein>
    <submittedName>
        <fullName evidence="1">Oxalate decarboxylase/phosphoglucose isomerase-like protein (Cupin superfamily)</fullName>
    </submittedName>
</protein>
<keyword evidence="1" id="KW-0413">Isomerase</keyword>
<reference evidence="1 2" key="1">
    <citation type="submission" date="2020-08" db="EMBL/GenBank/DDBJ databases">
        <title>Genomic Encyclopedia of Type Strains, Phase III (KMG-III): the genomes of soil and plant-associated and newly described type strains.</title>
        <authorList>
            <person name="Whitman W."/>
        </authorList>
    </citation>
    <scope>NUCLEOTIDE SEQUENCE [LARGE SCALE GENOMIC DNA]</scope>
    <source>
        <strain evidence="1 2">CECT 7015</strain>
    </source>
</reference>
<keyword evidence="2" id="KW-1185">Reference proteome</keyword>
<dbReference type="GO" id="GO:0016853">
    <property type="term" value="F:isomerase activity"/>
    <property type="evidence" value="ECO:0007669"/>
    <property type="project" value="UniProtKB-KW"/>
</dbReference>
<comment type="caution">
    <text evidence="1">The sequence shown here is derived from an EMBL/GenBank/DDBJ whole genome shotgun (WGS) entry which is preliminary data.</text>
</comment>
<gene>
    <name evidence="1" type="ORF">FHS21_003414</name>
</gene>